<feature type="binding site" evidence="3">
    <location>
        <position position="63"/>
    </location>
    <ligand>
        <name>Mg(2+)</name>
        <dbReference type="ChEBI" id="CHEBI:18420"/>
    </ligand>
</feature>
<evidence type="ECO:0000256" key="3">
    <source>
        <dbReference type="PIRSR" id="PIRSR601952-2"/>
    </source>
</evidence>
<feature type="binding site" evidence="3">
    <location>
        <position position="306"/>
    </location>
    <ligand>
        <name>Zn(2+)</name>
        <dbReference type="ChEBI" id="CHEBI:29105"/>
        <label>2</label>
    </ligand>
</feature>
<name>A0A8T0DYK0_ARGBR</name>
<feature type="binding site" evidence="3">
    <location>
        <position position="63"/>
    </location>
    <ligand>
        <name>Zn(2+)</name>
        <dbReference type="ChEBI" id="CHEBI:29105"/>
        <label>2</label>
    </ligand>
</feature>
<dbReference type="SUPFAM" id="SSF53649">
    <property type="entry name" value="Alkaline phosphatase-like"/>
    <property type="match status" value="1"/>
</dbReference>
<keyword evidence="3" id="KW-0460">Magnesium</keyword>
<dbReference type="Proteomes" id="UP000807504">
    <property type="component" value="Unassembled WGS sequence"/>
</dbReference>
<feature type="binding site" evidence="3">
    <location>
        <position position="174"/>
    </location>
    <ligand>
        <name>Mg(2+)</name>
        <dbReference type="ChEBI" id="CHEBI:18420"/>
    </ligand>
</feature>
<dbReference type="GO" id="GO:0004035">
    <property type="term" value="F:alkaline phosphatase activity"/>
    <property type="evidence" value="ECO:0007669"/>
    <property type="project" value="UniProtKB-EC"/>
</dbReference>
<feature type="active site" description="Phosphoserine intermediate" evidence="2">
    <location>
        <position position="113"/>
    </location>
</feature>
<dbReference type="Pfam" id="PF00245">
    <property type="entry name" value="Alk_phosphatase"/>
    <property type="match status" value="2"/>
</dbReference>
<comment type="similarity">
    <text evidence="4">Belongs to the alkaline phosphatase family.</text>
</comment>
<dbReference type="AlphaFoldDB" id="A0A8T0DYK0"/>
<feature type="binding site" evidence="3">
    <location>
        <position position="310"/>
    </location>
    <ligand>
        <name>Zn(2+)</name>
        <dbReference type="ChEBI" id="CHEBI:29105"/>
        <label>2</label>
    </ligand>
</feature>
<reference evidence="5" key="2">
    <citation type="submission" date="2020-06" db="EMBL/GenBank/DDBJ databases">
        <authorList>
            <person name="Sheffer M."/>
        </authorList>
    </citation>
    <scope>NUCLEOTIDE SEQUENCE</scope>
</reference>
<organism evidence="5 6">
    <name type="scientific">Argiope bruennichi</name>
    <name type="common">Wasp spider</name>
    <name type="synonym">Aranea bruennichi</name>
    <dbReference type="NCBI Taxonomy" id="94029"/>
    <lineage>
        <taxon>Eukaryota</taxon>
        <taxon>Metazoa</taxon>
        <taxon>Ecdysozoa</taxon>
        <taxon>Arthropoda</taxon>
        <taxon>Chelicerata</taxon>
        <taxon>Arachnida</taxon>
        <taxon>Araneae</taxon>
        <taxon>Araneomorphae</taxon>
        <taxon>Entelegynae</taxon>
        <taxon>Araneoidea</taxon>
        <taxon>Araneidae</taxon>
        <taxon>Argiope</taxon>
    </lineage>
</organism>
<evidence type="ECO:0000313" key="5">
    <source>
        <dbReference type="EMBL" id="KAF8763598.1"/>
    </source>
</evidence>
<dbReference type="GO" id="GO:0046872">
    <property type="term" value="F:metal ion binding"/>
    <property type="evidence" value="ECO:0007669"/>
    <property type="project" value="UniProtKB-KW"/>
</dbReference>
<dbReference type="InterPro" id="IPR001952">
    <property type="entry name" value="Alkaline_phosphatase"/>
</dbReference>
<proteinExistence type="inferred from homology"/>
<accession>A0A8T0DYK0</accession>
<feature type="binding site" evidence="3">
    <location>
        <position position="348"/>
    </location>
    <ligand>
        <name>Zn(2+)</name>
        <dbReference type="ChEBI" id="CHEBI:29105"/>
        <label>2</label>
    </ligand>
</feature>
<protein>
    <recommendedName>
        <fullName evidence="1">alkaline phosphatase</fullName>
        <ecNumber evidence="1">3.1.3.1</ecNumber>
    </recommendedName>
</protein>
<dbReference type="PANTHER" id="PTHR11596">
    <property type="entry name" value="ALKALINE PHOSPHATASE"/>
    <property type="match status" value="1"/>
</dbReference>
<gene>
    <name evidence="5" type="ORF">HNY73_021769</name>
</gene>
<evidence type="ECO:0000256" key="1">
    <source>
        <dbReference type="ARBA" id="ARBA00012647"/>
    </source>
</evidence>
<sequence>MAVGLGSFMGSGGGLEFSGGGGSYLWHTYRHHWYQQAKAQLMKNLRDVDSSAIAKNIILFIGDGMGLTTVTTARILRGQQKGHSGEEYELAFDKFQHVALAKTYNTDSQVGDSGACATALLCGVKGRFETVGLDDKGVYNRCESSFESKVFCLADWAQTDGKSTGLVTTTRVTHPKLLAMSPILATVIFGGGRRHFLPRGELDTKNPENAGRRKIWAKLSKMARDKKSRGLPYKYVSRKRELDKVDPVKVDYLLGLFSPGHMAYESDRDNGAEGEPSIAQMTRRAIEVLRKNPRGYFLMVEGGRIDHSHHFNNAHRALVDTLAFEDAVITALGMTRPDDTLMVVTSDHSHVFAFGGYPKRGNPIFGVDDKPSDVDNMPYTTLLYANGPGYNHNFPNGRENLTNVDTEDKNFIQQSAVPRRWDSHGGEDVPVYAHGPMAHLFRGVFEQTYVPHALAFASCIGPQRDDCERRRQSYHRQLIECPSPHIVEEDINSVVAWTPSRWCITVCLSLMLLILRHDRT</sequence>
<dbReference type="InterPro" id="IPR017850">
    <property type="entry name" value="Alkaline_phosphatase_core_sf"/>
</dbReference>
<comment type="caution">
    <text evidence="5">The sequence shown here is derived from an EMBL/GenBank/DDBJ whole genome shotgun (WGS) entry which is preliminary data.</text>
</comment>
<dbReference type="SMART" id="SM00098">
    <property type="entry name" value="alkPPc"/>
    <property type="match status" value="1"/>
</dbReference>
<feature type="binding site" evidence="3">
    <location>
        <position position="347"/>
    </location>
    <ligand>
        <name>Zn(2+)</name>
        <dbReference type="ChEBI" id="CHEBI:29105"/>
        <label>2</label>
    </ligand>
</feature>
<dbReference type="EC" id="3.1.3.1" evidence="1"/>
<comment type="cofactor">
    <cofactor evidence="3">
        <name>Zn(2+)</name>
        <dbReference type="ChEBI" id="CHEBI:29105"/>
    </cofactor>
    <text evidence="3">Binds 2 Zn(2+) ions.</text>
</comment>
<dbReference type="Gene3D" id="3.40.720.10">
    <property type="entry name" value="Alkaline Phosphatase, subunit A"/>
    <property type="match status" value="2"/>
</dbReference>
<keyword evidence="3" id="KW-0862">Zinc</keyword>
<evidence type="ECO:0000313" key="6">
    <source>
        <dbReference type="Proteomes" id="UP000807504"/>
    </source>
</evidence>
<comment type="cofactor">
    <cofactor evidence="3">
        <name>Mg(2+)</name>
        <dbReference type="ChEBI" id="CHEBI:18420"/>
    </cofactor>
    <text evidence="3">Binds 1 Mg(2+) ion.</text>
</comment>
<feature type="binding site" evidence="3">
    <location>
        <position position="424"/>
    </location>
    <ligand>
        <name>Zn(2+)</name>
        <dbReference type="ChEBI" id="CHEBI:29105"/>
        <label>2</label>
    </ligand>
</feature>
<dbReference type="CDD" id="cd16012">
    <property type="entry name" value="ALP"/>
    <property type="match status" value="1"/>
</dbReference>
<feature type="binding site" evidence="3">
    <location>
        <position position="301"/>
    </location>
    <ligand>
        <name>Mg(2+)</name>
        <dbReference type="ChEBI" id="CHEBI:18420"/>
    </ligand>
</feature>
<dbReference type="PANTHER" id="PTHR11596:SF91">
    <property type="entry name" value="ALKALINE PHOSPHATASE-RELATED"/>
    <property type="match status" value="1"/>
</dbReference>
<evidence type="ECO:0000256" key="2">
    <source>
        <dbReference type="PIRSR" id="PIRSR601952-1"/>
    </source>
</evidence>
<keyword evidence="6" id="KW-1185">Reference proteome</keyword>
<dbReference type="PRINTS" id="PR00113">
    <property type="entry name" value="ALKPHPHTASE"/>
</dbReference>
<dbReference type="EMBL" id="JABXBU010002231">
    <property type="protein sequence ID" value="KAF8763598.1"/>
    <property type="molecule type" value="Genomic_DNA"/>
</dbReference>
<keyword evidence="3" id="KW-0479">Metal-binding</keyword>
<reference evidence="5" key="1">
    <citation type="journal article" date="2020" name="bioRxiv">
        <title>Chromosome-level reference genome of the European wasp spider Argiope bruennichi: a resource for studies on range expansion and evolutionary adaptation.</title>
        <authorList>
            <person name="Sheffer M.M."/>
            <person name="Hoppe A."/>
            <person name="Krehenwinkel H."/>
            <person name="Uhl G."/>
            <person name="Kuss A.W."/>
            <person name="Jensen L."/>
            <person name="Jensen C."/>
            <person name="Gillespie R.G."/>
            <person name="Hoff K.J."/>
            <person name="Prost S."/>
        </authorList>
    </citation>
    <scope>NUCLEOTIDE SEQUENCE</scope>
</reference>
<evidence type="ECO:0000256" key="4">
    <source>
        <dbReference type="RuleBase" id="RU003946"/>
    </source>
</evidence>